<dbReference type="Gene3D" id="1.10.150.50">
    <property type="entry name" value="Transcription Factor, Ets-1"/>
    <property type="match status" value="1"/>
</dbReference>
<organism evidence="3 4">
    <name type="scientific">Ficus carica</name>
    <name type="common">Common fig</name>
    <dbReference type="NCBI Taxonomy" id="3494"/>
    <lineage>
        <taxon>Eukaryota</taxon>
        <taxon>Viridiplantae</taxon>
        <taxon>Streptophyta</taxon>
        <taxon>Embryophyta</taxon>
        <taxon>Tracheophyta</taxon>
        <taxon>Spermatophyta</taxon>
        <taxon>Magnoliopsida</taxon>
        <taxon>eudicotyledons</taxon>
        <taxon>Gunneridae</taxon>
        <taxon>Pentapetalae</taxon>
        <taxon>rosids</taxon>
        <taxon>fabids</taxon>
        <taxon>Rosales</taxon>
        <taxon>Moraceae</taxon>
        <taxon>Ficeae</taxon>
        <taxon>Ficus</taxon>
    </lineage>
</organism>
<dbReference type="PANTHER" id="PTHR10627">
    <property type="entry name" value="SCP160"/>
    <property type="match status" value="1"/>
</dbReference>
<dbReference type="InterPro" id="IPR013761">
    <property type="entry name" value="SAM/pointed_sf"/>
</dbReference>
<accession>A0AA87ZVM2</accession>
<dbReference type="SUPFAM" id="SSF47769">
    <property type="entry name" value="SAM/Pointed domain"/>
    <property type="match status" value="1"/>
</dbReference>
<dbReference type="AlphaFoldDB" id="A0AA87ZVM2"/>
<evidence type="ECO:0000259" key="2">
    <source>
        <dbReference type="PROSITE" id="PS50105"/>
    </source>
</evidence>
<gene>
    <name evidence="3" type="ORF">TIFTF001_008850</name>
</gene>
<dbReference type="SMART" id="SM00454">
    <property type="entry name" value="SAM"/>
    <property type="match status" value="1"/>
</dbReference>
<name>A0AA87ZVM2_FICCA</name>
<evidence type="ECO:0000313" key="4">
    <source>
        <dbReference type="Proteomes" id="UP001187192"/>
    </source>
</evidence>
<evidence type="ECO:0000256" key="1">
    <source>
        <dbReference type="ARBA" id="ARBA00022737"/>
    </source>
</evidence>
<dbReference type="EMBL" id="BTGU01000009">
    <property type="protein sequence ID" value="GMN39630.1"/>
    <property type="molecule type" value="Genomic_DNA"/>
</dbReference>
<dbReference type="CDD" id="cd09487">
    <property type="entry name" value="SAM_superfamily"/>
    <property type="match status" value="1"/>
</dbReference>
<evidence type="ECO:0000313" key="3">
    <source>
        <dbReference type="EMBL" id="GMN39630.1"/>
    </source>
</evidence>
<dbReference type="PROSITE" id="PS50105">
    <property type="entry name" value="SAM_DOMAIN"/>
    <property type="match status" value="1"/>
</dbReference>
<dbReference type="Proteomes" id="UP001187192">
    <property type="component" value="Unassembled WGS sequence"/>
</dbReference>
<reference evidence="3" key="1">
    <citation type="submission" date="2023-07" db="EMBL/GenBank/DDBJ databases">
        <title>draft genome sequence of fig (Ficus carica).</title>
        <authorList>
            <person name="Takahashi T."/>
            <person name="Nishimura K."/>
        </authorList>
    </citation>
    <scope>NUCLEOTIDE SEQUENCE</scope>
</reference>
<keyword evidence="4" id="KW-1185">Reference proteome</keyword>
<dbReference type="InterPro" id="IPR001660">
    <property type="entry name" value="SAM"/>
</dbReference>
<dbReference type="PANTHER" id="PTHR10627:SF68">
    <property type="entry name" value="F26K24.15 PROTEIN-RELATED"/>
    <property type="match status" value="1"/>
</dbReference>
<protein>
    <recommendedName>
        <fullName evidence="2">SAM domain-containing protein</fullName>
    </recommendedName>
</protein>
<proteinExistence type="predicted"/>
<keyword evidence="1" id="KW-0677">Repeat</keyword>
<feature type="domain" description="SAM" evidence="2">
    <location>
        <begin position="220"/>
        <end position="278"/>
    </location>
</feature>
<dbReference type="Pfam" id="PF07647">
    <property type="entry name" value="SAM_2"/>
    <property type="match status" value="1"/>
</dbReference>
<sequence>MGYRDRGWRPYNRGKPVDPDIRLMGKAKQRQLVVIPAKENDNSSRLVGSPTSDPDLDLHGENSWVIVKKQRVTIFVPSLPVVDRPLQLNPEQSQLQALPRKRVDNGLALPAETCPGMPSVDEWKRSMPAAPKKDLQLAKKAVSSAQNIPTLTTSLRQDPRIVSLTPNWGHISKSYKALGVSKSSRTIARPRPFLHDGVMPLNQRLRALNLERKLQKAGGLSKWLASLGLERFVRLFQRKGLGKFQLVNLTMKKLKDMGANAVGPRRKLMHAIDCICQPYCFQAF</sequence>
<comment type="caution">
    <text evidence="3">The sequence shown here is derived from an EMBL/GenBank/DDBJ whole genome shotgun (WGS) entry which is preliminary data.</text>
</comment>